<dbReference type="InterPro" id="IPR042201">
    <property type="entry name" value="FH2_Formin_sf"/>
</dbReference>
<sequence length="108" mass="11631">MPNNDSTTRGTELSDLPSWGELSDAAYARSVSLQQTEEALEEQRTRINGLETAITQAQAGQLSTSASKAYKSQLGEAKEKLSRLEQTRATLADQVASDSQTFGESSFG</sequence>
<dbReference type="AlphaFoldDB" id="A0A1B9H4C6"/>
<evidence type="ECO:0000313" key="3">
    <source>
        <dbReference type="Proteomes" id="UP000092666"/>
    </source>
</evidence>
<reference evidence="2 3" key="1">
    <citation type="submission" date="2013-07" db="EMBL/GenBank/DDBJ databases">
        <title>The Genome Sequence of Cryptococcus heveanensis BCC8398.</title>
        <authorList>
            <consortium name="The Broad Institute Genome Sequencing Platform"/>
            <person name="Cuomo C."/>
            <person name="Litvintseva A."/>
            <person name="Chen Y."/>
            <person name="Heitman J."/>
            <person name="Sun S."/>
            <person name="Springer D."/>
            <person name="Dromer F."/>
            <person name="Young S.K."/>
            <person name="Zeng Q."/>
            <person name="Gargeya S."/>
            <person name="Fitzgerald M."/>
            <person name="Abouelleil A."/>
            <person name="Alvarado L."/>
            <person name="Berlin A.M."/>
            <person name="Chapman S.B."/>
            <person name="Dewar J."/>
            <person name="Goldberg J."/>
            <person name="Griggs A."/>
            <person name="Gujja S."/>
            <person name="Hansen M."/>
            <person name="Howarth C."/>
            <person name="Imamovic A."/>
            <person name="Larimer J."/>
            <person name="McCowan C."/>
            <person name="Murphy C."/>
            <person name="Pearson M."/>
            <person name="Priest M."/>
            <person name="Roberts A."/>
            <person name="Saif S."/>
            <person name="Shea T."/>
            <person name="Sykes S."/>
            <person name="Wortman J."/>
            <person name="Nusbaum C."/>
            <person name="Birren B."/>
        </authorList>
    </citation>
    <scope>NUCLEOTIDE SEQUENCE [LARGE SCALE GENOMIC DNA]</scope>
    <source>
        <strain evidence="2 3">BCC8398</strain>
    </source>
</reference>
<keyword evidence="3" id="KW-1185">Reference proteome</keyword>
<proteinExistence type="predicted"/>
<protein>
    <submittedName>
        <fullName evidence="2">Uncharacterized protein</fullName>
    </submittedName>
</protein>
<accession>A0A1B9H4C6</accession>
<reference evidence="3" key="2">
    <citation type="submission" date="2013-12" db="EMBL/GenBank/DDBJ databases">
        <title>Evolution of pathogenesis and genome organization in the Tremellales.</title>
        <authorList>
            <person name="Cuomo C."/>
            <person name="Litvintseva A."/>
            <person name="Heitman J."/>
            <person name="Chen Y."/>
            <person name="Sun S."/>
            <person name="Springer D."/>
            <person name="Dromer F."/>
            <person name="Young S."/>
            <person name="Zeng Q."/>
            <person name="Chapman S."/>
            <person name="Gujja S."/>
            <person name="Saif S."/>
            <person name="Birren B."/>
        </authorList>
    </citation>
    <scope>NUCLEOTIDE SEQUENCE [LARGE SCALE GENOMIC DNA]</scope>
    <source>
        <strain evidence="3">BCC8398</strain>
    </source>
</reference>
<dbReference type="Proteomes" id="UP000092666">
    <property type="component" value="Unassembled WGS sequence"/>
</dbReference>
<gene>
    <name evidence="2" type="ORF">I316_00348</name>
</gene>
<organism evidence="2 3">
    <name type="scientific">Kwoniella heveanensis BCC8398</name>
    <dbReference type="NCBI Taxonomy" id="1296120"/>
    <lineage>
        <taxon>Eukaryota</taxon>
        <taxon>Fungi</taxon>
        <taxon>Dikarya</taxon>
        <taxon>Basidiomycota</taxon>
        <taxon>Agaricomycotina</taxon>
        <taxon>Tremellomycetes</taxon>
        <taxon>Tremellales</taxon>
        <taxon>Cryptococcaceae</taxon>
        <taxon>Kwoniella</taxon>
    </lineage>
</organism>
<evidence type="ECO:0000256" key="1">
    <source>
        <dbReference type="SAM" id="Coils"/>
    </source>
</evidence>
<dbReference type="Gene3D" id="1.20.58.2220">
    <property type="entry name" value="Formin, FH2 domain"/>
    <property type="match status" value="1"/>
</dbReference>
<feature type="coiled-coil region" evidence="1">
    <location>
        <begin position="33"/>
        <end position="94"/>
    </location>
</feature>
<evidence type="ECO:0000313" key="2">
    <source>
        <dbReference type="EMBL" id="OCF38124.1"/>
    </source>
</evidence>
<name>A0A1B9H4C6_9TREE</name>
<dbReference type="EMBL" id="KI669492">
    <property type="protein sequence ID" value="OCF38124.1"/>
    <property type="molecule type" value="Genomic_DNA"/>
</dbReference>
<keyword evidence="1" id="KW-0175">Coiled coil</keyword>